<protein>
    <submittedName>
        <fullName evidence="1">Uncharacterized protein</fullName>
    </submittedName>
</protein>
<proteinExistence type="predicted"/>
<reference evidence="1" key="1">
    <citation type="submission" date="2019-04" db="EMBL/GenBank/DDBJ databases">
        <title>Friends and foes A comparative genomics studyof 23 Aspergillus species from section Flavi.</title>
        <authorList>
            <consortium name="DOE Joint Genome Institute"/>
            <person name="Kjaerbolling I."/>
            <person name="Vesth T."/>
            <person name="Frisvad J.C."/>
            <person name="Nybo J.L."/>
            <person name="Theobald S."/>
            <person name="Kildgaard S."/>
            <person name="Isbrandt T."/>
            <person name="Kuo A."/>
            <person name="Sato A."/>
            <person name="Lyhne E.K."/>
            <person name="Kogle M.E."/>
            <person name="Wiebenga A."/>
            <person name="Kun R.S."/>
            <person name="Lubbers R.J."/>
            <person name="Makela M.R."/>
            <person name="Barry K."/>
            <person name="Chovatia M."/>
            <person name="Clum A."/>
            <person name="Daum C."/>
            <person name="Haridas S."/>
            <person name="He G."/>
            <person name="LaButti K."/>
            <person name="Lipzen A."/>
            <person name="Mondo S."/>
            <person name="Riley R."/>
            <person name="Salamov A."/>
            <person name="Simmons B.A."/>
            <person name="Magnuson J.K."/>
            <person name="Henrissat B."/>
            <person name="Mortensen U.H."/>
            <person name="Larsen T.O."/>
            <person name="Devries R.P."/>
            <person name="Grigoriev I.V."/>
            <person name="Machida M."/>
            <person name="Baker S.E."/>
            <person name="Andersen M.R."/>
        </authorList>
    </citation>
    <scope>NUCLEOTIDE SEQUENCE [LARGE SCALE GENOMIC DNA]</scope>
    <source>
        <strain evidence="1">IBT 14317</strain>
    </source>
</reference>
<dbReference type="AlphaFoldDB" id="A0A5N7BZY3"/>
<organism evidence="1">
    <name type="scientific">Petromyces alliaceus</name>
    <name type="common">Aspergillus alliaceus</name>
    <dbReference type="NCBI Taxonomy" id="209559"/>
    <lineage>
        <taxon>Eukaryota</taxon>
        <taxon>Fungi</taxon>
        <taxon>Dikarya</taxon>
        <taxon>Ascomycota</taxon>
        <taxon>Pezizomycotina</taxon>
        <taxon>Eurotiomycetes</taxon>
        <taxon>Eurotiomycetidae</taxon>
        <taxon>Eurotiales</taxon>
        <taxon>Aspergillaceae</taxon>
        <taxon>Aspergillus</taxon>
        <taxon>Aspergillus subgen. Circumdati</taxon>
    </lineage>
</organism>
<dbReference type="OrthoDB" id="4487527at2759"/>
<dbReference type="Proteomes" id="UP000326877">
    <property type="component" value="Unassembled WGS sequence"/>
</dbReference>
<accession>A0A5N7BZY3</accession>
<sequence length="104" mass="11878">MDKKSTSGTTSSTQQPTHLDLAEYQAEWARIHENTIRQIEQFKDRPRTAWVQERRGLPPIGRRADNARRKSFDEKNIFTMAFGAGGKGYPSQRGVYGSFGFHCD</sequence>
<dbReference type="EMBL" id="ML735294">
    <property type="protein sequence ID" value="KAE8387395.1"/>
    <property type="molecule type" value="Genomic_DNA"/>
</dbReference>
<name>A0A5N7BZY3_PETAA</name>
<evidence type="ECO:0000313" key="1">
    <source>
        <dbReference type="EMBL" id="KAE8387395.1"/>
    </source>
</evidence>
<gene>
    <name evidence="1" type="ORF">BDV23DRAFT_186429</name>
</gene>